<keyword evidence="2" id="KW-1185">Reference proteome</keyword>
<dbReference type="RefSeq" id="WP_317835941.1">
    <property type="nucleotide sequence ID" value="NZ_CP136920.1"/>
</dbReference>
<organism evidence="1 2">
    <name type="scientific">Rubellicoccus peritrichatus</name>
    <dbReference type="NCBI Taxonomy" id="3080537"/>
    <lineage>
        <taxon>Bacteria</taxon>
        <taxon>Pseudomonadati</taxon>
        <taxon>Verrucomicrobiota</taxon>
        <taxon>Opitutia</taxon>
        <taxon>Puniceicoccales</taxon>
        <taxon>Cerasicoccaceae</taxon>
        <taxon>Rubellicoccus</taxon>
    </lineage>
</organism>
<gene>
    <name evidence="1" type="ORF">RZN69_09850</name>
</gene>
<reference evidence="1 2" key="1">
    <citation type="submission" date="2023-10" db="EMBL/GenBank/DDBJ databases">
        <title>Rubellicoccus peritrichatus gen. nov., sp. nov., isolated from an algae of coral reef tank.</title>
        <authorList>
            <person name="Luo J."/>
        </authorList>
    </citation>
    <scope>NUCLEOTIDE SEQUENCE [LARGE SCALE GENOMIC DNA]</scope>
    <source>
        <strain evidence="1 2">CR14</strain>
    </source>
</reference>
<dbReference type="Proteomes" id="UP001304300">
    <property type="component" value="Chromosome"/>
</dbReference>
<protein>
    <submittedName>
        <fullName evidence="1">Uncharacterized protein</fullName>
    </submittedName>
</protein>
<evidence type="ECO:0000313" key="1">
    <source>
        <dbReference type="EMBL" id="WOO43391.1"/>
    </source>
</evidence>
<accession>A0AAQ3LDB9</accession>
<proteinExistence type="predicted"/>
<sequence length="50" mass="5748">MFTTTSSIQWLKEATFSKEEEDHLILEINAENEDEVVVIDLKNGNIISRP</sequence>
<evidence type="ECO:0000313" key="2">
    <source>
        <dbReference type="Proteomes" id="UP001304300"/>
    </source>
</evidence>
<dbReference type="EMBL" id="CP136920">
    <property type="protein sequence ID" value="WOO43391.1"/>
    <property type="molecule type" value="Genomic_DNA"/>
</dbReference>
<dbReference type="AlphaFoldDB" id="A0AAQ3LDB9"/>
<dbReference type="KEGG" id="puo:RZN69_09850"/>
<name>A0AAQ3LDB9_9BACT</name>